<dbReference type="InterPro" id="IPR043202">
    <property type="entry name" value="Band-7_stomatin-like"/>
</dbReference>
<evidence type="ECO:0000256" key="2">
    <source>
        <dbReference type="SAM" id="MobiDB-lite"/>
    </source>
</evidence>
<dbReference type="OMA" id="KFGRFER"/>
<keyword evidence="5" id="KW-1185">Reference proteome</keyword>
<evidence type="ECO:0000313" key="4">
    <source>
        <dbReference type="EMBL" id="KNE64953.1"/>
    </source>
</evidence>
<dbReference type="AlphaFoldDB" id="A0A0L0SR19"/>
<dbReference type="Proteomes" id="UP000054350">
    <property type="component" value="Unassembled WGS sequence"/>
</dbReference>
<sequence length="345" mass="37721">MSYPVPAVSSPLAAGPSSGAGAAAPVRVPESIAMADLSKPHRIEVEVQERCHGNRQKSFATEIDVSQTEHGFYEAMMSSIGAVVGFFGSIPCCIICPNPYRQVNQGTVGLVSRFGKCERIVDPGLVKINLVTDSIEHVDIKTKILDIPRQYVLTKDNVGVNIDSVLYFKIVDPYVATYLVQNVTTAVVERTQTTLRQIFGTRNLQECIEHRDSIAHEIERIIAAPARDWGVEVEAILIKDLQLPAEIVESLAAAAKQKRIGESKVIAAEAEVQAAQLMRKASDILSTQAAMQIRYLETLQTMAKNANSRVIFVPLSADNGMMQNMQFQEMQGGGMVVPPMPRVSQ</sequence>
<dbReference type="PANTHER" id="PTHR10264">
    <property type="entry name" value="BAND 7 PROTEIN-RELATED"/>
    <property type="match status" value="1"/>
</dbReference>
<dbReference type="STRING" id="578462.A0A0L0SR19"/>
<dbReference type="CDD" id="cd13437">
    <property type="entry name" value="SPFH_alloslipin"/>
    <property type="match status" value="1"/>
</dbReference>
<dbReference type="SUPFAM" id="SSF117892">
    <property type="entry name" value="Band 7/SPFH domain"/>
    <property type="match status" value="1"/>
</dbReference>
<name>A0A0L0SR19_ALLM3</name>
<reference evidence="4 5" key="1">
    <citation type="submission" date="2009-11" db="EMBL/GenBank/DDBJ databases">
        <title>Annotation of Allomyces macrogynus ATCC 38327.</title>
        <authorList>
            <consortium name="The Broad Institute Genome Sequencing Platform"/>
            <person name="Russ C."/>
            <person name="Cuomo C."/>
            <person name="Burger G."/>
            <person name="Gray M.W."/>
            <person name="Holland P.W.H."/>
            <person name="King N."/>
            <person name="Lang F.B.F."/>
            <person name="Roger A.J."/>
            <person name="Ruiz-Trillo I."/>
            <person name="Young S.K."/>
            <person name="Zeng Q."/>
            <person name="Gargeya S."/>
            <person name="Fitzgerald M."/>
            <person name="Haas B."/>
            <person name="Abouelleil A."/>
            <person name="Alvarado L."/>
            <person name="Arachchi H.M."/>
            <person name="Berlin A."/>
            <person name="Chapman S.B."/>
            <person name="Gearin G."/>
            <person name="Goldberg J."/>
            <person name="Griggs A."/>
            <person name="Gujja S."/>
            <person name="Hansen M."/>
            <person name="Heiman D."/>
            <person name="Howarth C."/>
            <person name="Larimer J."/>
            <person name="Lui A."/>
            <person name="MacDonald P.J.P."/>
            <person name="McCowen C."/>
            <person name="Montmayeur A."/>
            <person name="Murphy C."/>
            <person name="Neiman D."/>
            <person name="Pearson M."/>
            <person name="Priest M."/>
            <person name="Roberts A."/>
            <person name="Saif S."/>
            <person name="Shea T."/>
            <person name="Sisk P."/>
            <person name="Stolte C."/>
            <person name="Sykes S."/>
            <person name="Wortman J."/>
            <person name="Nusbaum C."/>
            <person name="Birren B."/>
        </authorList>
    </citation>
    <scope>NUCLEOTIDE SEQUENCE [LARGE SCALE GENOMIC DNA]</scope>
    <source>
        <strain evidence="4 5">ATCC 38327</strain>
    </source>
</reference>
<dbReference type="Gene3D" id="6.10.250.2090">
    <property type="match status" value="1"/>
</dbReference>
<dbReference type="Pfam" id="PF01145">
    <property type="entry name" value="Band_7"/>
    <property type="match status" value="1"/>
</dbReference>
<dbReference type="OrthoDB" id="2105077at2759"/>
<dbReference type="InterPro" id="IPR001972">
    <property type="entry name" value="Stomatin_HflK_fam"/>
</dbReference>
<dbReference type="eggNOG" id="KOG2621">
    <property type="taxonomic scope" value="Eukaryota"/>
</dbReference>
<accession>A0A0L0SR19</accession>
<dbReference type="PRINTS" id="PR00721">
    <property type="entry name" value="STOMATIN"/>
</dbReference>
<protein>
    <recommendedName>
        <fullName evidence="3">Band 7 domain-containing protein</fullName>
    </recommendedName>
</protein>
<feature type="region of interest" description="Disordered" evidence="2">
    <location>
        <begin position="1"/>
        <end position="22"/>
    </location>
</feature>
<dbReference type="VEuPathDB" id="FungiDB:AMAG_10618"/>
<dbReference type="GO" id="GO:0098552">
    <property type="term" value="C:side of membrane"/>
    <property type="evidence" value="ECO:0007669"/>
    <property type="project" value="UniProtKB-ARBA"/>
</dbReference>
<proteinExistence type="inferred from homology"/>
<evidence type="ECO:0000313" key="5">
    <source>
        <dbReference type="Proteomes" id="UP000054350"/>
    </source>
</evidence>
<dbReference type="EMBL" id="GG745346">
    <property type="protein sequence ID" value="KNE64953.1"/>
    <property type="molecule type" value="Genomic_DNA"/>
</dbReference>
<evidence type="ECO:0000259" key="3">
    <source>
        <dbReference type="SMART" id="SM00244"/>
    </source>
</evidence>
<dbReference type="PANTHER" id="PTHR10264:SF19">
    <property type="entry name" value="AT06885P-RELATED"/>
    <property type="match status" value="1"/>
</dbReference>
<reference evidence="5" key="2">
    <citation type="submission" date="2009-11" db="EMBL/GenBank/DDBJ databases">
        <title>The Genome Sequence of Allomyces macrogynus strain ATCC 38327.</title>
        <authorList>
            <consortium name="The Broad Institute Genome Sequencing Platform"/>
            <person name="Russ C."/>
            <person name="Cuomo C."/>
            <person name="Shea T."/>
            <person name="Young S.K."/>
            <person name="Zeng Q."/>
            <person name="Koehrsen M."/>
            <person name="Haas B."/>
            <person name="Borodovsky M."/>
            <person name="Guigo R."/>
            <person name="Alvarado L."/>
            <person name="Berlin A."/>
            <person name="Borenstein D."/>
            <person name="Chen Z."/>
            <person name="Engels R."/>
            <person name="Freedman E."/>
            <person name="Gellesch M."/>
            <person name="Goldberg J."/>
            <person name="Griggs A."/>
            <person name="Gujja S."/>
            <person name="Heiman D."/>
            <person name="Hepburn T."/>
            <person name="Howarth C."/>
            <person name="Jen D."/>
            <person name="Larson L."/>
            <person name="Lewis B."/>
            <person name="Mehta T."/>
            <person name="Park D."/>
            <person name="Pearson M."/>
            <person name="Roberts A."/>
            <person name="Saif S."/>
            <person name="Shenoy N."/>
            <person name="Sisk P."/>
            <person name="Stolte C."/>
            <person name="Sykes S."/>
            <person name="Walk T."/>
            <person name="White J."/>
            <person name="Yandava C."/>
            <person name="Burger G."/>
            <person name="Gray M.W."/>
            <person name="Holland P.W.H."/>
            <person name="King N."/>
            <person name="Lang F.B.F."/>
            <person name="Roger A.J."/>
            <person name="Ruiz-Trillo I."/>
            <person name="Lander E."/>
            <person name="Nusbaum C."/>
        </authorList>
    </citation>
    <scope>NUCLEOTIDE SEQUENCE [LARGE SCALE GENOMIC DNA]</scope>
    <source>
        <strain evidence="5">ATCC 38327</strain>
    </source>
</reference>
<organism evidence="4 5">
    <name type="scientific">Allomyces macrogynus (strain ATCC 38327)</name>
    <name type="common">Allomyces javanicus var. macrogynus</name>
    <dbReference type="NCBI Taxonomy" id="578462"/>
    <lineage>
        <taxon>Eukaryota</taxon>
        <taxon>Fungi</taxon>
        <taxon>Fungi incertae sedis</taxon>
        <taxon>Blastocladiomycota</taxon>
        <taxon>Blastocladiomycetes</taxon>
        <taxon>Blastocladiales</taxon>
        <taxon>Blastocladiaceae</taxon>
        <taxon>Allomyces</taxon>
    </lineage>
</organism>
<gene>
    <name evidence="4" type="ORF">AMAG_10618</name>
</gene>
<dbReference type="InterPro" id="IPR001107">
    <property type="entry name" value="Band_7"/>
</dbReference>
<feature type="domain" description="Band 7" evidence="3">
    <location>
        <begin position="98"/>
        <end position="255"/>
    </location>
</feature>
<dbReference type="GO" id="GO:0005886">
    <property type="term" value="C:plasma membrane"/>
    <property type="evidence" value="ECO:0007669"/>
    <property type="project" value="InterPro"/>
</dbReference>
<dbReference type="InterPro" id="IPR036013">
    <property type="entry name" value="Band_7/SPFH_dom_sf"/>
</dbReference>
<comment type="similarity">
    <text evidence="1">Belongs to the band 7/mec-2 family.</text>
</comment>
<dbReference type="FunFam" id="3.30.479.30:FF:000004">
    <property type="entry name" value="Putative membrane protease family, stomatin"/>
    <property type="match status" value="1"/>
</dbReference>
<evidence type="ECO:0000256" key="1">
    <source>
        <dbReference type="ARBA" id="ARBA00008164"/>
    </source>
</evidence>
<dbReference type="Gene3D" id="3.30.479.30">
    <property type="entry name" value="Band 7 domain"/>
    <property type="match status" value="1"/>
</dbReference>
<dbReference type="SMART" id="SM00244">
    <property type="entry name" value="PHB"/>
    <property type="match status" value="1"/>
</dbReference>